<sequence length="110" mass="11912">MSEAQVIAVTIGTENFEFTVTNREYNKFVDSMAGGKVTMGAYNLLSNTVKQEQHATLKSMLVDGNNNPKSTLVMEAVGVITEDFTSDLPKVVKMRASSANSSKETDLSNS</sequence>
<dbReference type="InterPro" id="IPR024406">
    <property type="entry name" value="TAC-10"/>
</dbReference>
<protein>
    <submittedName>
        <fullName evidence="1">Tail assembly chaperone</fullName>
    </submittedName>
</protein>
<reference evidence="1 2" key="1">
    <citation type="submission" date="2018-06" db="EMBL/GenBank/DDBJ databases">
        <title>Genomic Encyclopedia of Type Strains, Phase III (KMG-III): the genomes of soil and plant-associated and newly described type strains.</title>
        <authorList>
            <person name="Whitman W."/>
        </authorList>
    </citation>
    <scope>NUCLEOTIDE SEQUENCE [LARGE SCALE GENOMIC DNA]</scope>
    <source>
        <strain evidence="1 2">CECT 7732</strain>
    </source>
</reference>
<dbReference type="OrthoDB" id="6106752at2"/>
<proteinExistence type="predicted"/>
<accession>A0A366D039</accession>
<dbReference type="AlphaFoldDB" id="A0A366D039"/>
<gene>
    <name evidence="1" type="ORF">DFP76_104256</name>
</gene>
<dbReference type="EMBL" id="QNRF01000004">
    <property type="protein sequence ID" value="RBO83437.1"/>
    <property type="molecule type" value="Genomic_DNA"/>
</dbReference>
<keyword evidence="2" id="KW-1185">Reference proteome</keyword>
<name>A0A366D039_9GAMM</name>
<dbReference type="Proteomes" id="UP000252086">
    <property type="component" value="Unassembled WGS sequence"/>
</dbReference>
<evidence type="ECO:0000313" key="1">
    <source>
        <dbReference type="EMBL" id="RBO83437.1"/>
    </source>
</evidence>
<evidence type="ECO:0000313" key="2">
    <source>
        <dbReference type="Proteomes" id="UP000252086"/>
    </source>
</evidence>
<comment type="caution">
    <text evidence="1">The sequence shown here is derived from an EMBL/GenBank/DDBJ whole genome shotgun (WGS) entry which is preliminary data.</text>
</comment>
<dbReference type="Pfam" id="PF10963">
    <property type="entry name" value="Phage_TAC_10"/>
    <property type="match status" value="1"/>
</dbReference>
<organism evidence="1 2">
    <name type="scientific">Marinomonas aquiplantarum</name>
    <dbReference type="NCBI Taxonomy" id="491951"/>
    <lineage>
        <taxon>Bacteria</taxon>
        <taxon>Pseudomonadati</taxon>
        <taxon>Pseudomonadota</taxon>
        <taxon>Gammaproteobacteria</taxon>
        <taxon>Oceanospirillales</taxon>
        <taxon>Oceanospirillaceae</taxon>
        <taxon>Marinomonas</taxon>
    </lineage>
</organism>
<dbReference type="RefSeq" id="WP_113874388.1">
    <property type="nucleotide sequence ID" value="NZ_QNRF01000004.1"/>
</dbReference>